<gene>
    <name evidence="2" type="ORF">GOB93_14700</name>
</gene>
<keyword evidence="3" id="KW-1185">Reference proteome</keyword>
<sequence>MSAHDVSAPICLSTDDAARKIGISSATLRRLTHEGSGPPSIVVGKKRRLYPDDDLRAWVRSQKQRSAPDEHA</sequence>
<dbReference type="InterPro" id="IPR009061">
    <property type="entry name" value="DNA-bd_dom_put_sf"/>
</dbReference>
<dbReference type="Proteomes" id="UP000635278">
    <property type="component" value="Unassembled WGS sequence"/>
</dbReference>
<feature type="domain" description="Helix-turn-helix" evidence="1">
    <location>
        <begin position="12"/>
        <end position="62"/>
    </location>
</feature>
<evidence type="ECO:0000313" key="2">
    <source>
        <dbReference type="EMBL" id="NHN85882.1"/>
    </source>
</evidence>
<proteinExistence type="predicted"/>
<name>A0ABX0JVJ0_9PROT</name>
<reference evidence="2 3" key="1">
    <citation type="journal article" date="2020" name="Int. J. Syst. Evol. Microbiol.">
        <title>Novel acetic acid bacteria from cider fermentations: Acetobacter conturbans sp. nov. and Acetobacter fallax sp. nov.</title>
        <authorList>
            <person name="Sombolestani A.S."/>
            <person name="Cleenwerck I."/>
            <person name="Cnockaert M."/>
            <person name="Borremans W."/>
            <person name="Wieme A.D."/>
            <person name="De Vuyst L."/>
            <person name="Vandamme P."/>
        </authorList>
    </citation>
    <scope>NUCLEOTIDE SEQUENCE [LARGE SCALE GENOMIC DNA]</scope>
    <source>
        <strain evidence="2 3">LMG 30640</strain>
    </source>
</reference>
<organism evidence="2 3">
    <name type="scientific">Acetobacter musti</name>
    <dbReference type="NCBI Taxonomy" id="864732"/>
    <lineage>
        <taxon>Bacteria</taxon>
        <taxon>Pseudomonadati</taxon>
        <taxon>Pseudomonadota</taxon>
        <taxon>Alphaproteobacteria</taxon>
        <taxon>Acetobacterales</taxon>
        <taxon>Acetobacteraceae</taxon>
        <taxon>Acetobacter</taxon>
    </lineage>
</organism>
<evidence type="ECO:0000313" key="3">
    <source>
        <dbReference type="Proteomes" id="UP000635278"/>
    </source>
</evidence>
<dbReference type="SUPFAM" id="SSF46955">
    <property type="entry name" value="Putative DNA-binding domain"/>
    <property type="match status" value="1"/>
</dbReference>
<accession>A0ABX0JVJ0</accession>
<protein>
    <submittedName>
        <fullName evidence="2">Helix-turn-helix domain-containing protein</fullName>
    </submittedName>
</protein>
<dbReference type="RefSeq" id="WP_173584276.1">
    <property type="nucleotide sequence ID" value="NZ_WOTB01000022.1"/>
</dbReference>
<dbReference type="Pfam" id="PF12728">
    <property type="entry name" value="HTH_17"/>
    <property type="match status" value="1"/>
</dbReference>
<evidence type="ECO:0000259" key="1">
    <source>
        <dbReference type="Pfam" id="PF12728"/>
    </source>
</evidence>
<dbReference type="InterPro" id="IPR041657">
    <property type="entry name" value="HTH_17"/>
</dbReference>
<dbReference type="EMBL" id="WOTB01000022">
    <property type="protein sequence ID" value="NHN85882.1"/>
    <property type="molecule type" value="Genomic_DNA"/>
</dbReference>
<comment type="caution">
    <text evidence="2">The sequence shown here is derived from an EMBL/GenBank/DDBJ whole genome shotgun (WGS) entry which is preliminary data.</text>
</comment>